<dbReference type="SUPFAM" id="SSF57850">
    <property type="entry name" value="RING/U-box"/>
    <property type="match status" value="1"/>
</dbReference>
<dbReference type="PROSITE" id="PS50089">
    <property type="entry name" value="ZF_RING_2"/>
    <property type="match status" value="1"/>
</dbReference>
<comment type="similarity">
    <text evidence="13">Belongs to the RING-type zinc finger family. ATL subfamily.</text>
</comment>
<dbReference type="SMART" id="SM00184">
    <property type="entry name" value="RING"/>
    <property type="match status" value="1"/>
</dbReference>
<evidence type="ECO:0000256" key="1">
    <source>
        <dbReference type="ARBA" id="ARBA00000900"/>
    </source>
</evidence>
<keyword evidence="10" id="KW-0862">Zinc</keyword>
<dbReference type="Proteomes" id="UP001370490">
    <property type="component" value="Unassembled WGS sequence"/>
</dbReference>
<dbReference type="EC" id="2.3.2.27" evidence="4"/>
<accession>A0AAN8V081</accession>
<comment type="caution">
    <text evidence="16">The sequence shown here is derived from an EMBL/GenBank/DDBJ whole genome shotgun (WGS) entry which is preliminary data.</text>
</comment>
<dbReference type="InterPro" id="IPR001841">
    <property type="entry name" value="Znf_RING"/>
</dbReference>
<dbReference type="InterPro" id="IPR013083">
    <property type="entry name" value="Znf_RING/FYVE/PHD"/>
</dbReference>
<dbReference type="PANTHER" id="PTHR46592:SF14">
    <property type="entry name" value="RING-TYPE DOMAIN-CONTAINING PROTEIN"/>
    <property type="match status" value="1"/>
</dbReference>
<evidence type="ECO:0000256" key="6">
    <source>
        <dbReference type="ARBA" id="ARBA00022692"/>
    </source>
</evidence>
<evidence type="ECO:0000256" key="2">
    <source>
        <dbReference type="ARBA" id="ARBA00004167"/>
    </source>
</evidence>
<keyword evidence="5" id="KW-0808">Transferase</keyword>
<reference evidence="16 17" key="1">
    <citation type="submission" date="2023-12" db="EMBL/GenBank/DDBJ databases">
        <title>A high-quality genome assembly for Dillenia turbinata (Dilleniales).</title>
        <authorList>
            <person name="Chanderbali A."/>
        </authorList>
    </citation>
    <scope>NUCLEOTIDE SEQUENCE [LARGE SCALE GENOMIC DNA]</scope>
    <source>
        <strain evidence="16">LSX21</strain>
        <tissue evidence="16">Leaf</tissue>
    </source>
</reference>
<dbReference type="Pfam" id="PF13639">
    <property type="entry name" value="zf-RING_2"/>
    <property type="match status" value="1"/>
</dbReference>
<evidence type="ECO:0000313" key="17">
    <source>
        <dbReference type="Proteomes" id="UP001370490"/>
    </source>
</evidence>
<keyword evidence="11" id="KW-1133">Transmembrane helix</keyword>
<evidence type="ECO:0000256" key="3">
    <source>
        <dbReference type="ARBA" id="ARBA00004906"/>
    </source>
</evidence>
<evidence type="ECO:0000256" key="13">
    <source>
        <dbReference type="ARBA" id="ARBA00024209"/>
    </source>
</evidence>
<dbReference type="AlphaFoldDB" id="A0AAN8V081"/>
<keyword evidence="6" id="KW-0812">Transmembrane</keyword>
<evidence type="ECO:0000259" key="15">
    <source>
        <dbReference type="PROSITE" id="PS50089"/>
    </source>
</evidence>
<keyword evidence="7" id="KW-0479">Metal-binding</keyword>
<feature type="domain" description="RING-type" evidence="15">
    <location>
        <begin position="130"/>
        <end position="172"/>
    </location>
</feature>
<gene>
    <name evidence="16" type="ORF">RJ641_014969</name>
</gene>
<evidence type="ECO:0000256" key="7">
    <source>
        <dbReference type="ARBA" id="ARBA00022723"/>
    </source>
</evidence>
<proteinExistence type="inferred from homology"/>
<organism evidence="16 17">
    <name type="scientific">Dillenia turbinata</name>
    <dbReference type="NCBI Taxonomy" id="194707"/>
    <lineage>
        <taxon>Eukaryota</taxon>
        <taxon>Viridiplantae</taxon>
        <taxon>Streptophyta</taxon>
        <taxon>Embryophyta</taxon>
        <taxon>Tracheophyta</taxon>
        <taxon>Spermatophyta</taxon>
        <taxon>Magnoliopsida</taxon>
        <taxon>eudicotyledons</taxon>
        <taxon>Gunneridae</taxon>
        <taxon>Pentapetalae</taxon>
        <taxon>Dilleniales</taxon>
        <taxon>Dilleniaceae</taxon>
        <taxon>Dillenia</taxon>
    </lineage>
</organism>
<evidence type="ECO:0000256" key="5">
    <source>
        <dbReference type="ARBA" id="ARBA00022679"/>
    </source>
</evidence>
<dbReference type="Gene3D" id="3.30.40.10">
    <property type="entry name" value="Zinc/RING finger domain, C3HC4 (zinc finger)"/>
    <property type="match status" value="1"/>
</dbReference>
<dbReference type="GO" id="GO:0016567">
    <property type="term" value="P:protein ubiquitination"/>
    <property type="evidence" value="ECO:0007669"/>
    <property type="project" value="InterPro"/>
</dbReference>
<dbReference type="GO" id="GO:0016020">
    <property type="term" value="C:membrane"/>
    <property type="evidence" value="ECO:0007669"/>
    <property type="project" value="UniProtKB-SubCell"/>
</dbReference>
<keyword evidence="8 14" id="KW-0863">Zinc-finger</keyword>
<dbReference type="PANTHER" id="PTHR46592">
    <property type="entry name" value="RING-H2 FINGER PROTEIN ATL67"/>
    <property type="match status" value="1"/>
</dbReference>
<dbReference type="InterPro" id="IPR044289">
    <property type="entry name" value="ATL67-70"/>
</dbReference>
<dbReference type="EMBL" id="JBAMMX010000020">
    <property type="protein sequence ID" value="KAK6921291.1"/>
    <property type="molecule type" value="Genomic_DNA"/>
</dbReference>
<keyword evidence="12" id="KW-0472">Membrane</keyword>
<name>A0AAN8V081_9MAGN</name>
<keyword evidence="9" id="KW-0833">Ubl conjugation pathway</keyword>
<evidence type="ECO:0000313" key="16">
    <source>
        <dbReference type="EMBL" id="KAK6921291.1"/>
    </source>
</evidence>
<dbReference type="CDD" id="cd16461">
    <property type="entry name" value="RING-H2_EL5-like"/>
    <property type="match status" value="1"/>
</dbReference>
<evidence type="ECO:0000256" key="11">
    <source>
        <dbReference type="ARBA" id="ARBA00022989"/>
    </source>
</evidence>
<dbReference type="FunFam" id="3.30.40.10:FF:000187">
    <property type="entry name" value="E3 ubiquitin-protein ligase ATL6"/>
    <property type="match status" value="1"/>
</dbReference>
<evidence type="ECO:0000256" key="4">
    <source>
        <dbReference type="ARBA" id="ARBA00012483"/>
    </source>
</evidence>
<evidence type="ECO:0000256" key="14">
    <source>
        <dbReference type="PROSITE-ProRule" id="PRU00175"/>
    </source>
</evidence>
<dbReference type="GO" id="GO:0008270">
    <property type="term" value="F:zinc ion binding"/>
    <property type="evidence" value="ECO:0007669"/>
    <property type="project" value="UniProtKB-KW"/>
</dbReference>
<evidence type="ECO:0000256" key="8">
    <source>
        <dbReference type="ARBA" id="ARBA00022771"/>
    </source>
</evidence>
<comment type="subcellular location">
    <subcellularLocation>
        <location evidence="2">Membrane</location>
        <topology evidence="2">Single-pass membrane protein</topology>
    </subcellularLocation>
</comment>
<evidence type="ECO:0000256" key="9">
    <source>
        <dbReference type="ARBA" id="ARBA00022786"/>
    </source>
</evidence>
<evidence type="ECO:0000256" key="10">
    <source>
        <dbReference type="ARBA" id="ARBA00022833"/>
    </source>
</evidence>
<protein>
    <recommendedName>
        <fullName evidence="4">RING-type E3 ubiquitin transferase</fullName>
        <ecNumber evidence="4">2.3.2.27</ecNumber>
    </recommendedName>
</protein>
<comment type="catalytic activity">
    <reaction evidence="1">
        <text>S-ubiquitinyl-[E2 ubiquitin-conjugating enzyme]-L-cysteine + [acceptor protein]-L-lysine = [E2 ubiquitin-conjugating enzyme]-L-cysteine + N(6)-ubiquitinyl-[acceptor protein]-L-lysine.</text>
        <dbReference type="EC" id="2.3.2.27"/>
    </reaction>
</comment>
<sequence length="186" mass="20517">MTEHKSSPIFLPLRSNSPLTTTNSFEPEAYTDTNIDPIIFDEHVLVLRRSDRPILKPTWMSLIHYDSLSSQASATAITVDEAISSGPLRATAIAMACQSVGVDTATIDSLPKFSYNSSSEDHCTTRNVECSICLGEFQDKELVKVMPMCYHGYHSECLDKWLRFQSTCPLCRASLPAGSPTLLANP</sequence>
<evidence type="ECO:0000256" key="12">
    <source>
        <dbReference type="ARBA" id="ARBA00023136"/>
    </source>
</evidence>
<dbReference type="GO" id="GO:0061630">
    <property type="term" value="F:ubiquitin protein ligase activity"/>
    <property type="evidence" value="ECO:0007669"/>
    <property type="project" value="UniProtKB-EC"/>
</dbReference>
<comment type="pathway">
    <text evidence="3">Protein modification; protein ubiquitination.</text>
</comment>
<keyword evidence="17" id="KW-1185">Reference proteome</keyword>